<keyword evidence="2" id="KW-1185">Reference proteome</keyword>
<reference evidence="2" key="1">
    <citation type="journal article" date="2012" name="Science">
        <title>The Paleozoic origin of enzymatic lignin decomposition reconstructed from 31 fungal genomes.</title>
        <authorList>
            <person name="Floudas D."/>
            <person name="Binder M."/>
            <person name="Riley R."/>
            <person name="Barry K."/>
            <person name="Blanchette R.A."/>
            <person name="Henrissat B."/>
            <person name="Martinez A.T."/>
            <person name="Otillar R."/>
            <person name="Spatafora J.W."/>
            <person name="Yadav J.S."/>
            <person name="Aerts A."/>
            <person name="Benoit I."/>
            <person name="Boyd A."/>
            <person name="Carlson A."/>
            <person name="Copeland A."/>
            <person name="Coutinho P.M."/>
            <person name="de Vries R.P."/>
            <person name="Ferreira P."/>
            <person name="Findley K."/>
            <person name="Foster B."/>
            <person name="Gaskell J."/>
            <person name="Glotzer D."/>
            <person name="Gorecki P."/>
            <person name="Heitman J."/>
            <person name="Hesse C."/>
            <person name="Hori C."/>
            <person name="Igarashi K."/>
            <person name="Jurgens J.A."/>
            <person name="Kallen N."/>
            <person name="Kersten P."/>
            <person name="Kohler A."/>
            <person name="Kuees U."/>
            <person name="Kumar T.K.A."/>
            <person name="Kuo A."/>
            <person name="LaButti K."/>
            <person name="Larrondo L.F."/>
            <person name="Lindquist E."/>
            <person name="Ling A."/>
            <person name="Lombard V."/>
            <person name="Lucas S."/>
            <person name="Lundell T."/>
            <person name="Martin R."/>
            <person name="McLaughlin D.J."/>
            <person name="Morgenstern I."/>
            <person name="Morin E."/>
            <person name="Murat C."/>
            <person name="Nagy L.G."/>
            <person name="Nolan M."/>
            <person name="Ohm R.A."/>
            <person name="Patyshakuliyeva A."/>
            <person name="Rokas A."/>
            <person name="Ruiz-Duenas F.J."/>
            <person name="Sabat G."/>
            <person name="Salamov A."/>
            <person name="Samejima M."/>
            <person name="Schmutz J."/>
            <person name="Slot J.C."/>
            <person name="St John F."/>
            <person name="Stenlid J."/>
            <person name="Sun H."/>
            <person name="Sun S."/>
            <person name="Syed K."/>
            <person name="Tsang A."/>
            <person name="Wiebenga A."/>
            <person name="Young D."/>
            <person name="Pisabarro A."/>
            <person name="Eastwood D.C."/>
            <person name="Martin F."/>
            <person name="Cullen D."/>
            <person name="Grigoriev I.V."/>
            <person name="Hibbett D.S."/>
        </authorList>
    </citation>
    <scope>NUCLEOTIDE SEQUENCE [LARGE SCALE GENOMIC DNA]</scope>
    <source>
        <strain evidence="2">RWD-64-598 SS2</strain>
    </source>
</reference>
<name>R7SGD2_CONPW</name>
<dbReference type="RefSeq" id="XP_007775717.1">
    <property type="nucleotide sequence ID" value="XM_007777527.1"/>
</dbReference>
<evidence type="ECO:0000313" key="2">
    <source>
        <dbReference type="Proteomes" id="UP000053558"/>
    </source>
</evidence>
<organism evidence="1 2">
    <name type="scientific">Coniophora puteana (strain RWD-64-598)</name>
    <name type="common">Brown rot fungus</name>
    <dbReference type="NCBI Taxonomy" id="741705"/>
    <lineage>
        <taxon>Eukaryota</taxon>
        <taxon>Fungi</taxon>
        <taxon>Dikarya</taxon>
        <taxon>Basidiomycota</taxon>
        <taxon>Agaricomycotina</taxon>
        <taxon>Agaricomycetes</taxon>
        <taxon>Agaricomycetidae</taxon>
        <taxon>Boletales</taxon>
        <taxon>Coniophorineae</taxon>
        <taxon>Coniophoraceae</taxon>
        <taxon>Coniophora</taxon>
    </lineage>
</organism>
<dbReference type="GeneID" id="19204291"/>
<evidence type="ECO:0000313" key="1">
    <source>
        <dbReference type="EMBL" id="EIW74144.1"/>
    </source>
</evidence>
<protein>
    <submittedName>
        <fullName evidence="1">Uncharacterized protein</fullName>
    </submittedName>
</protein>
<accession>R7SGD2</accession>
<dbReference type="EMBL" id="JH711594">
    <property type="protein sequence ID" value="EIW74144.1"/>
    <property type="molecule type" value="Genomic_DNA"/>
</dbReference>
<sequence length="71" mass="7756">MPILPLVASDVVSTGDAGDHVTSAYLRQYYDFGTVLTVSDFARLRNDRFCVTVSSTSAVLATRLVATPFLW</sequence>
<dbReference type="KEGG" id="cput:CONPUDRAFT_160394"/>
<proteinExistence type="predicted"/>
<gene>
    <name evidence="1" type="ORF">CONPUDRAFT_160394</name>
</gene>
<dbReference type="AlphaFoldDB" id="R7SGD2"/>
<dbReference type="Proteomes" id="UP000053558">
    <property type="component" value="Unassembled WGS sequence"/>
</dbReference>